<reference evidence="4 5" key="1">
    <citation type="submission" date="2019-03" db="EMBL/GenBank/DDBJ databases">
        <title>Genomic Encyclopedia of Type Strains, Phase IV (KMG-IV): sequencing the most valuable type-strain genomes for metagenomic binning, comparative biology and taxonomic classification.</title>
        <authorList>
            <person name="Goeker M."/>
        </authorList>
    </citation>
    <scope>NUCLEOTIDE SEQUENCE [LARGE SCALE GENOMIC DNA]</scope>
    <source>
        <strain evidence="4 5">DSM 28697</strain>
    </source>
</reference>
<keyword evidence="5" id="KW-1185">Reference proteome</keyword>
<organism evidence="4 5">
    <name type="scientific">Aureibacillus halotolerans</name>
    <dbReference type="NCBI Taxonomy" id="1508390"/>
    <lineage>
        <taxon>Bacteria</taxon>
        <taxon>Bacillati</taxon>
        <taxon>Bacillota</taxon>
        <taxon>Bacilli</taxon>
        <taxon>Bacillales</taxon>
        <taxon>Bacillaceae</taxon>
        <taxon>Aureibacillus</taxon>
    </lineage>
</organism>
<comment type="caution">
    <text evidence="4">The sequence shown here is derived from an EMBL/GenBank/DDBJ whole genome shotgun (WGS) entry which is preliminary data.</text>
</comment>
<dbReference type="InterPro" id="IPR036582">
    <property type="entry name" value="Mao_N_sf"/>
</dbReference>
<feature type="domain" description="Copper amine oxidase-like N-terminal" evidence="3">
    <location>
        <begin position="93"/>
        <end position="193"/>
    </location>
</feature>
<gene>
    <name evidence="4" type="ORF">EV213_12372</name>
</gene>
<evidence type="ECO:0000259" key="3">
    <source>
        <dbReference type="Pfam" id="PF07833"/>
    </source>
</evidence>
<evidence type="ECO:0000256" key="1">
    <source>
        <dbReference type="SAM" id="MobiDB-lite"/>
    </source>
</evidence>
<dbReference type="Proteomes" id="UP000295632">
    <property type="component" value="Unassembled WGS sequence"/>
</dbReference>
<dbReference type="AlphaFoldDB" id="A0A4R6TRT8"/>
<feature type="signal peptide" evidence="2">
    <location>
        <begin position="1"/>
        <end position="25"/>
    </location>
</feature>
<dbReference type="NCBIfam" id="NF033223">
    <property type="entry name" value="YHYH_alt"/>
    <property type="match status" value="1"/>
</dbReference>
<dbReference type="RefSeq" id="WP_243740267.1">
    <property type="nucleotide sequence ID" value="NZ_SNYJ01000023.1"/>
</dbReference>
<keyword evidence="2" id="KW-0732">Signal</keyword>
<name>A0A4R6TRT8_9BACI</name>
<sequence>MKMKRALLILSAGLMLSATPTIAEAHPGRTDANGGHHCWTNCEKWGLEYGEYHYHNGKSTSSSSKPAQSTPIPTVKPVPKPTTPAVKTVKVYLNGALQSYSQPAIVQSGRTLVPLRPIFEALGATVQYDAETRIITAVKEDRTVTLTVGSAYAKVNGTTITLDAKAQVIKGNTMVPLRFVSEAMGATVQFDGQVKISN</sequence>
<feature type="region of interest" description="Disordered" evidence="1">
    <location>
        <begin position="57"/>
        <end position="81"/>
    </location>
</feature>
<evidence type="ECO:0000256" key="2">
    <source>
        <dbReference type="SAM" id="SignalP"/>
    </source>
</evidence>
<proteinExistence type="predicted"/>
<dbReference type="Pfam" id="PF07833">
    <property type="entry name" value="Cu_amine_oxidN1"/>
    <property type="match status" value="1"/>
</dbReference>
<dbReference type="InterPro" id="IPR012854">
    <property type="entry name" value="Cu_amine_oxidase-like_N"/>
</dbReference>
<evidence type="ECO:0000313" key="4">
    <source>
        <dbReference type="EMBL" id="TDQ34745.1"/>
    </source>
</evidence>
<dbReference type="InterPro" id="IPR047773">
    <property type="entry name" value="YHYH_dom_bact"/>
</dbReference>
<dbReference type="Gene3D" id="3.30.457.10">
    <property type="entry name" value="Copper amine oxidase-like, N-terminal domain"/>
    <property type="match status" value="1"/>
</dbReference>
<dbReference type="SUPFAM" id="SSF55383">
    <property type="entry name" value="Copper amine oxidase, domain N"/>
    <property type="match status" value="1"/>
</dbReference>
<evidence type="ECO:0000313" key="5">
    <source>
        <dbReference type="Proteomes" id="UP000295632"/>
    </source>
</evidence>
<feature type="compositionally biased region" description="Low complexity" evidence="1">
    <location>
        <begin position="58"/>
        <end position="73"/>
    </location>
</feature>
<dbReference type="EMBL" id="SNYJ01000023">
    <property type="protein sequence ID" value="TDQ34745.1"/>
    <property type="molecule type" value="Genomic_DNA"/>
</dbReference>
<protein>
    <submittedName>
        <fullName evidence="4">Copper amine oxidase-like protein</fullName>
    </submittedName>
</protein>
<accession>A0A4R6TRT8</accession>
<feature type="chain" id="PRO_5020288073" evidence="2">
    <location>
        <begin position="26"/>
        <end position="198"/>
    </location>
</feature>